<protein>
    <submittedName>
        <fullName evidence="2">Uncharacterized protein</fullName>
    </submittedName>
</protein>
<dbReference type="AlphaFoldDB" id="A0AAW9Q2E7"/>
<evidence type="ECO:0000313" key="3">
    <source>
        <dbReference type="Proteomes" id="UP001333818"/>
    </source>
</evidence>
<sequence>MMSNSLMLKISTVAAAAGAAVMQMPSAEAQTIAVPVTGGGFVVRYDTTEGFNASYVTTPTFVTPVGTIAVTGTPSLPVWQPGITIDLTDTPIGVNINNINGSISLNDGRNATLVNNQAFLQALARVTQGVEPVLPEELPSFTVTDITAKFQSGSLNVPQSAFSALPSPQVVIPITNGTFTLNIPENQAAFPVITFNSVITPLGTANLTFTFPASVPCQCGSFIPIASPADISVVANGTIALNDGRTANINNRLVTFQANARVTNPIFSIYTVADVPEVPFTVVGDFSNFNISIPASDITSPVTPSPTFPTFQFTQDSNNNLVPNQFPEITDDSPLAQRRF</sequence>
<organism evidence="2 3">
    <name type="scientific">Tumidithrix elongata BACA0141</name>
    <dbReference type="NCBI Taxonomy" id="2716417"/>
    <lineage>
        <taxon>Bacteria</taxon>
        <taxon>Bacillati</taxon>
        <taxon>Cyanobacteriota</taxon>
        <taxon>Cyanophyceae</taxon>
        <taxon>Pseudanabaenales</taxon>
        <taxon>Pseudanabaenaceae</taxon>
        <taxon>Tumidithrix</taxon>
        <taxon>Tumidithrix elongata</taxon>
    </lineage>
</organism>
<dbReference type="Proteomes" id="UP001333818">
    <property type="component" value="Unassembled WGS sequence"/>
</dbReference>
<proteinExistence type="predicted"/>
<dbReference type="EMBL" id="JAZBJZ010000026">
    <property type="protein sequence ID" value="MEE3716796.1"/>
    <property type="molecule type" value="Genomic_DNA"/>
</dbReference>
<feature type="chain" id="PRO_5043600504" evidence="1">
    <location>
        <begin position="30"/>
        <end position="340"/>
    </location>
</feature>
<reference evidence="2" key="1">
    <citation type="submission" date="2024-01" db="EMBL/GenBank/DDBJ databases">
        <title>Bank of Algae and Cyanobacteria of the Azores (BACA) strain genomes.</title>
        <authorList>
            <person name="Luz R."/>
            <person name="Cordeiro R."/>
            <person name="Fonseca A."/>
            <person name="Goncalves V."/>
        </authorList>
    </citation>
    <scope>NUCLEOTIDE SEQUENCE</scope>
    <source>
        <strain evidence="2">BACA0141</strain>
    </source>
</reference>
<feature type="signal peptide" evidence="1">
    <location>
        <begin position="1"/>
        <end position="29"/>
    </location>
</feature>
<name>A0AAW9Q2E7_9CYAN</name>
<evidence type="ECO:0000256" key="1">
    <source>
        <dbReference type="SAM" id="SignalP"/>
    </source>
</evidence>
<keyword evidence="1" id="KW-0732">Signal</keyword>
<gene>
    <name evidence="2" type="ORF">V2H45_08565</name>
</gene>
<evidence type="ECO:0000313" key="2">
    <source>
        <dbReference type="EMBL" id="MEE3716796.1"/>
    </source>
</evidence>
<accession>A0AAW9Q2E7</accession>
<keyword evidence="3" id="KW-1185">Reference proteome</keyword>
<comment type="caution">
    <text evidence="2">The sequence shown here is derived from an EMBL/GenBank/DDBJ whole genome shotgun (WGS) entry which is preliminary data.</text>
</comment>